<evidence type="ECO:0000259" key="9">
    <source>
        <dbReference type="PROSITE" id="PS50067"/>
    </source>
</evidence>
<dbReference type="SMART" id="SM00129">
    <property type="entry name" value="KISc"/>
    <property type="match status" value="1"/>
</dbReference>
<feature type="compositionally biased region" description="Polar residues" evidence="7">
    <location>
        <begin position="960"/>
        <end position="970"/>
    </location>
</feature>
<evidence type="ECO:0000256" key="4">
    <source>
        <dbReference type="ARBA" id="ARBA00023175"/>
    </source>
</evidence>
<feature type="domain" description="Calponin-homology (CH)" evidence="8">
    <location>
        <begin position="45"/>
        <end position="164"/>
    </location>
</feature>
<dbReference type="SMART" id="SM00033">
    <property type="entry name" value="CH"/>
    <property type="match status" value="1"/>
</dbReference>
<dbReference type="PROSITE" id="PS50021">
    <property type="entry name" value="CH"/>
    <property type="match status" value="1"/>
</dbReference>
<dbReference type="PROSITE" id="PS50067">
    <property type="entry name" value="KINESIN_MOTOR_2"/>
    <property type="match status" value="1"/>
</dbReference>
<dbReference type="Pfam" id="PF00225">
    <property type="entry name" value="Kinesin"/>
    <property type="match status" value="1"/>
</dbReference>
<keyword evidence="3 5" id="KW-0067">ATP-binding</keyword>
<feature type="region of interest" description="Disordered" evidence="7">
    <location>
        <begin position="328"/>
        <end position="347"/>
    </location>
</feature>
<organism evidence="10 11">
    <name type="scientific">Brassica cretica</name>
    <name type="common">Mustard</name>
    <dbReference type="NCBI Taxonomy" id="69181"/>
    <lineage>
        <taxon>Eukaryota</taxon>
        <taxon>Viridiplantae</taxon>
        <taxon>Streptophyta</taxon>
        <taxon>Embryophyta</taxon>
        <taxon>Tracheophyta</taxon>
        <taxon>Spermatophyta</taxon>
        <taxon>Magnoliopsida</taxon>
        <taxon>eudicotyledons</taxon>
        <taxon>Gunneridae</taxon>
        <taxon>Pentapetalae</taxon>
        <taxon>rosids</taxon>
        <taxon>malvids</taxon>
        <taxon>Brassicales</taxon>
        <taxon>Brassicaceae</taxon>
        <taxon>Brassiceae</taxon>
        <taxon>Brassica</taxon>
    </lineage>
</organism>
<dbReference type="InterPro" id="IPR001715">
    <property type="entry name" value="CH_dom"/>
</dbReference>
<evidence type="ECO:0000256" key="7">
    <source>
        <dbReference type="SAM" id="MobiDB-lite"/>
    </source>
</evidence>
<evidence type="ECO:0000256" key="1">
    <source>
        <dbReference type="ARBA" id="ARBA00010899"/>
    </source>
</evidence>
<evidence type="ECO:0000256" key="6">
    <source>
        <dbReference type="RuleBase" id="RU000394"/>
    </source>
</evidence>
<dbReference type="SUPFAM" id="SSF52540">
    <property type="entry name" value="P-loop containing nucleoside triphosphate hydrolases"/>
    <property type="match status" value="1"/>
</dbReference>
<dbReference type="InterPro" id="IPR019821">
    <property type="entry name" value="Kinesin_motor_CS"/>
</dbReference>
<keyword evidence="2 5" id="KW-0547">Nucleotide-binding</keyword>
<dbReference type="Pfam" id="PF16796">
    <property type="entry name" value="Microtub_bd"/>
    <property type="match status" value="1"/>
</dbReference>
<dbReference type="PANTHER" id="PTHR47972">
    <property type="entry name" value="KINESIN-LIKE PROTEIN KLP-3"/>
    <property type="match status" value="1"/>
</dbReference>
<dbReference type="InterPro" id="IPR036961">
    <property type="entry name" value="Kinesin_motor_dom_sf"/>
</dbReference>
<dbReference type="PANTHER" id="PTHR47972:SF29">
    <property type="entry name" value="KINESIN-LIKE PROTEIN KIN-14G"/>
    <property type="match status" value="1"/>
</dbReference>
<comment type="similarity">
    <text evidence="1">Belongs to the TRAFAC class myosin-kinesin ATPase superfamily. Kinesin family. KIN-14 subfamily.</text>
</comment>
<keyword evidence="11" id="KW-1185">Reference proteome</keyword>
<dbReference type="InterPro" id="IPR001752">
    <property type="entry name" value="Kinesin_motor_dom"/>
</dbReference>
<comment type="caution">
    <text evidence="10">The sequence shown here is derived from an EMBL/GenBank/DDBJ whole genome shotgun (WGS) entry which is preliminary data.</text>
</comment>
<dbReference type="Gene3D" id="1.10.418.10">
    <property type="entry name" value="Calponin-like domain"/>
    <property type="match status" value="1"/>
</dbReference>
<reference evidence="10 11" key="1">
    <citation type="journal article" date="2020" name="BMC Genomics">
        <title>Intraspecific diversification of the crop wild relative Brassica cretica Lam. using demographic model selection.</title>
        <authorList>
            <person name="Kioukis A."/>
            <person name="Michalopoulou V.A."/>
            <person name="Briers L."/>
            <person name="Pirintsos S."/>
            <person name="Studholme D.J."/>
            <person name="Pavlidis P."/>
            <person name="Sarris P.F."/>
        </authorList>
    </citation>
    <scope>NUCLEOTIDE SEQUENCE [LARGE SCALE GENOMIC DNA]</scope>
    <source>
        <strain evidence="11">cv. PFS-1207/04</strain>
    </source>
</reference>
<keyword evidence="4 5" id="KW-0505">Motor protein</keyword>
<keyword evidence="6" id="KW-0493">Microtubule</keyword>
<evidence type="ECO:0000259" key="8">
    <source>
        <dbReference type="PROSITE" id="PS50021"/>
    </source>
</evidence>
<protein>
    <recommendedName>
        <fullName evidence="6">Kinesin-like protein</fullName>
    </recommendedName>
</protein>
<dbReference type="Gene3D" id="3.40.850.10">
    <property type="entry name" value="Kinesin motor domain"/>
    <property type="match status" value="2"/>
</dbReference>
<gene>
    <name evidence="10" type="ORF">DY000_02025941</name>
</gene>
<feature type="region of interest" description="Disordered" evidence="7">
    <location>
        <begin position="748"/>
        <end position="795"/>
    </location>
</feature>
<evidence type="ECO:0000313" key="10">
    <source>
        <dbReference type="EMBL" id="KAF3596309.1"/>
    </source>
</evidence>
<feature type="compositionally biased region" description="Polar residues" evidence="7">
    <location>
        <begin position="920"/>
        <end position="929"/>
    </location>
</feature>
<feature type="compositionally biased region" description="Polar residues" evidence="7">
    <location>
        <begin position="198"/>
        <end position="212"/>
    </location>
</feature>
<evidence type="ECO:0000256" key="5">
    <source>
        <dbReference type="PROSITE-ProRule" id="PRU00283"/>
    </source>
</evidence>
<dbReference type="InterPro" id="IPR036872">
    <property type="entry name" value="CH_dom_sf"/>
</dbReference>
<dbReference type="InterPro" id="IPR031852">
    <property type="entry name" value="Vik1/Cik1_MT-bd"/>
</dbReference>
<dbReference type="SUPFAM" id="SSF47576">
    <property type="entry name" value="Calponin-homology domain, CH-domain"/>
    <property type="match status" value="1"/>
</dbReference>
<feature type="region of interest" description="Disordered" evidence="7">
    <location>
        <begin position="198"/>
        <end position="221"/>
    </location>
</feature>
<dbReference type="Pfam" id="PF00307">
    <property type="entry name" value="CH"/>
    <property type="match status" value="1"/>
</dbReference>
<dbReference type="InterPro" id="IPR027640">
    <property type="entry name" value="Kinesin-like_fam"/>
</dbReference>
<name>A0ABQ7EH47_BRACR</name>
<dbReference type="CDD" id="cd21203">
    <property type="entry name" value="CH_AtKIN14-like"/>
    <property type="match status" value="1"/>
</dbReference>
<dbReference type="EMBL" id="QGKV02000299">
    <property type="protein sequence ID" value="KAF3596309.1"/>
    <property type="molecule type" value="Genomic_DNA"/>
</dbReference>
<dbReference type="Proteomes" id="UP000266723">
    <property type="component" value="Unassembled WGS sequence"/>
</dbReference>
<evidence type="ECO:0000313" key="11">
    <source>
        <dbReference type="Proteomes" id="UP000266723"/>
    </source>
</evidence>
<dbReference type="InterPro" id="IPR027417">
    <property type="entry name" value="P-loop_NTPase"/>
</dbReference>
<feature type="compositionally biased region" description="Polar residues" evidence="7">
    <location>
        <begin position="756"/>
        <end position="769"/>
    </location>
</feature>
<evidence type="ECO:0000256" key="3">
    <source>
        <dbReference type="ARBA" id="ARBA00022840"/>
    </source>
</evidence>
<sequence>MATTTSEMNDLSFSVVSIVEDVLQQHSSRSSDAGLLVPRRVEESSLRRYEAAGWLREMIGVSGGRDFPAEPSEEDFRLGLRSGIVLCNVLNKVSPGSVSKVVEAPDDVADGAALCAFQYFENIRNFLVAVEELGLPSFEASDMEKGGKSIRIVNCILALKSYSEWKLKGGTGPFRYGSNMKNNFGSRKPFLRKSSEPFMSSMSRTHPSTDQPACSDVGQEGDSRSINALVRSFISERKHEDIPSVVESVLHKVMEEIQQRLSIQNEMVRASEVNHDVIFVGVEKFCQSKFLICLVDVMKLPFNFSFQMKSSSKHIPEDDSSCETVVQSQQSDIREHEEAEDNSPSQVVEEKIQSINSEHYEEQEILLNQEKHIQELKQTLYTTKTGMKLLQKKYQEDFLHLGTHLNGLAYAASGYKRVLEENRKLYNLVQDLKGNIRVYCRVRPFMPGQPTSLSTVENIEEGTITIRVPSKYGKEGHKPFMFNKVFGPSATQEEVFSDMQPLVRSVLDGYNVCIFAYGQTGSGKTFTMSGPKELTEESLGVNYRALADLNNSHNGINVPEANLVPVSSTDDVIQLMDVGQMNRAVSSTAMNDRSSRSHSCVTVHVQGRDRTSGAILHGSMHLVDLAGSERVDKSEVTGDRLKEAQHINKSLSALGDVISSLSQKNSHVPYRNSKLTQLLQDSLGGSAKTLMFVHVSPEAETVGETISTLKFAERVGSVELGAARVNKDNSEVKELKEQIANLKMALARKGNGNGNGNEAQPTAPPQNQRISRRRSLETPVFRPKLPTMGNAPSNLRPQVMDLSGPEAFSDTASSRRHSLDLHELMKSSIPSWPRQTLDTNEEDREFKSGEWIDKHTELNQDDNLLSPDKFYQSMTPQQLNGGKQDFEVQSITDNESDGVASDCSDSDLMWRLNVQVNVPRVSNKQSSANPKPKKIKPKTTKVSETRSLIPSLIPAPSKRPPNTVSLQPQRPTRDGRRRLSLGK</sequence>
<feature type="domain" description="Kinesin motor" evidence="9">
    <location>
        <begin position="435"/>
        <end position="718"/>
    </location>
</feature>
<proteinExistence type="inferred from homology"/>
<accession>A0ABQ7EH47</accession>
<feature type="region of interest" description="Disordered" evidence="7">
    <location>
        <begin position="920"/>
        <end position="983"/>
    </location>
</feature>
<feature type="binding site" evidence="5">
    <location>
        <begin position="518"/>
        <end position="525"/>
    </location>
    <ligand>
        <name>ATP</name>
        <dbReference type="ChEBI" id="CHEBI:30616"/>
    </ligand>
</feature>
<evidence type="ECO:0000256" key="2">
    <source>
        <dbReference type="ARBA" id="ARBA00022741"/>
    </source>
</evidence>
<dbReference type="PRINTS" id="PR00380">
    <property type="entry name" value="KINESINHEAVY"/>
</dbReference>
<dbReference type="PROSITE" id="PS00411">
    <property type="entry name" value="KINESIN_MOTOR_1"/>
    <property type="match status" value="1"/>
</dbReference>